<dbReference type="AlphaFoldDB" id="A0A6C0D5L1"/>
<name>A0A6C0D5L1_9ZZZZ</name>
<feature type="region of interest" description="Disordered" evidence="1">
    <location>
        <begin position="1"/>
        <end position="31"/>
    </location>
</feature>
<evidence type="ECO:0000313" key="2">
    <source>
        <dbReference type="EMBL" id="QHT11404.1"/>
    </source>
</evidence>
<accession>A0A6C0D5L1</accession>
<proteinExistence type="predicted"/>
<protein>
    <submittedName>
        <fullName evidence="2">Uncharacterized protein</fullName>
    </submittedName>
</protein>
<organism evidence="2">
    <name type="scientific">viral metagenome</name>
    <dbReference type="NCBI Taxonomy" id="1070528"/>
    <lineage>
        <taxon>unclassified sequences</taxon>
        <taxon>metagenomes</taxon>
        <taxon>organismal metagenomes</taxon>
    </lineage>
</organism>
<reference evidence="2" key="1">
    <citation type="journal article" date="2020" name="Nature">
        <title>Giant virus diversity and host interactions through global metagenomics.</title>
        <authorList>
            <person name="Schulz F."/>
            <person name="Roux S."/>
            <person name="Paez-Espino D."/>
            <person name="Jungbluth S."/>
            <person name="Walsh D.A."/>
            <person name="Denef V.J."/>
            <person name="McMahon K.D."/>
            <person name="Konstantinidis K.T."/>
            <person name="Eloe-Fadrosh E.A."/>
            <person name="Kyrpides N.C."/>
            <person name="Woyke T."/>
        </authorList>
    </citation>
    <scope>NUCLEOTIDE SEQUENCE</scope>
    <source>
        <strain evidence="2">GVMAG-M-3300023174-116</strain>
    </source>
</reference>
<sequence>MAITKNIRKKKRNNTRRKSRGGGPMDDYTPSNYKEVLEEVNRAQARRVAQQDLALYGVEMFIQKRFKLGPDASELIRERMYMQEQKLKSLVDEKIKPGSIIYICCLLDDKVIVNLLNYIVQKNKNRSSGEKLIVVWLQMNPYNVGVKGGTPWAKYKDNFFKLLKRVDDNLTTMDDLRAVGIYAVNPVELNNIDEIQTMLSQHDIDRPQPNAFGINKLYKLLSKQPGVTKGDITKIVFQNDPAIHMLEQNITNENKPLVELFNSIVKQIQDSKSLDEWKAWIRDNEIQEKLRENRNLLVKLGGIEGEGTYTQILKLLSSIKVGPQLSNDWLGMMVASYITTDDDFKVFDPVGSNAKLPEVFNPLFLVDTNPAIVNGQTDFMNYLHTNWTQISNNTKNFPDMIIHDGEEDDILTVQFAAKMRRPQKLITVMQTSPSNISDETDFKKIFGNEEMFSFIHIDHLGIPSNMENAKKVKTAIQTCNSSEIWRENCFAKPVSTGGLSKKLYNYHKKYKTKKHYKSHYKKIRTIKKKRARKF</sequence>
<dbReference type="EMBL" id="MN739534">
    <property type="protein sequence ID" value="QHT11404.1"/>
    <property type="molecule type" value="Genomic_DNA"/>
</dbReference>
<feature type="compositionally biased region" description="Basic residues" evidence="1">
    <location>
        <begin position="1"/>
        <end position="20"/>
    </location>
</feature>
<evidence type="ECO:0000256" key="1">
    <source>
        <dbReference type="SAM" id="MobiDB-lite"/>
    </source>
</evidence>